<dbReference type="InterPro" id="IPR027640">
    <property type="entry name" value="Kinesin-like_fam"/>
</dbReference>
<dbReference type="GO" id="GO:0003777">
    <property type="term" value="F:microtubule motor activity"/>
    <property type="evidence" value="ECO:0007669"/>
    <property type="project" value="InterPro"/>
</dbReference>
<evidence type="ECO:0000256" key="2">
    <source>
        <dbReference type="ARBA" id="ARBA00022490"/>
    </source>
</evidence>
<evidence type="ECO:0000259" key="10">
    <source>
        <dbReference type="PROSITE" id="PS50067"/>
    </source>
</evidence>
<dbReference type="GO" id="GO:0007018">
    <property type="term" value="P:microtubule-based movement"/>
    <property type="evidence" value="ECO:0007669"/>
    <property type="project" value="InterPro"/>
</dbReference>
<evidence type="ECO:0000256" key="1">
    <source>
        <dbReference type="ARBA" id="ARBA00004496"/>
    </source>
</evidence>
<evidence type="ECO:0000313" key="12">
    <source>
        <dbReference type="Proteomes" id="UP001295684"/>
    </source>
</evidence>
<evidence type="ECO:0000313" key="11">
    <source>
        <dbReference type="EMBL" id="CAI2383685.1"/>
    </source>
</evidence>
<evidence type="ECO:0000256" key="6">
    <source>
        <dbReference type="PROSITE-ProRule" id="PRU00283"/>
    </source>
</evidence>
<dbReference type="GO" id="GO:0005874">
    <property type="term" value="C:microtubule"/>
    <property type="evidence" value="ECO:0007669"/>
    <property type="project" value="UniProtKB-KW"/>
</dbReference>
<feature type="coiled-coil region" evidence="8">
    <location>
        <begin position="686"/>
        <end position="720"/>
    </location>
</feature>
<dbReference type="CDD" id="cd00106">
    <property type="entry name" value="KISc"/>
    <property type="match status" value="1"/>
</dbReference>
<dbReference type="InterPro" id="IPR036961">
    <property type="entry name" value="Kinesin_motor_dom_sf"/>
</dbReference>
<feature type="compositionally biased region" description="Basic and acidic residues" evidence="9">
    <location>
        <begin position="21"/>
        <end position="41"/>
    </location>
</feature>
<organism evidence="11 12">
    <name type="scientific">Euplotes crassus</name>
    <dbReference type="NCBI Taxonomy" id="5936"/>
    <lineage>
        <taxon>Eukaryota</taxon>
        <taxon>Sar</taxon>
        <taxon>Alveolata</taxon>
        <taxon>Ciliophora</taxon>
        <taxon>Intramacronucleata</taxon>
        <taxon>Spirotrichea</taxon>
        <taxon>Hypotrichia</taxon>
        <taxon>Euplotida</taxon>
        <taxon>Euplotidae</taxon>
        <taxon>Moneuplotes</taxon>
    </lineage>
</organism>
<feature type="region of interest" description="Disordered" evidence="9">
    <location>
        <begin position="21"/>
        <end position="55"/>
    </location>
</feature>
<dbReference type="PANTHER" id="PTHR47969:SF15">
    <property type="entry name" value="CHROMOSOME-ASSOCIATED KINESIN KIF4A-RELATED"/>
    <property type="match status" value="1"/>
</dbReference>
<sequence length="916" mass="104762">MLSSSNSIDFLKSFSRQLGKLEKTKSDNHFHDSDLEEERTPTKSTISKSISSKTSSKKEQNFKVVVRVRPPLPREIDAHAGFAPITHIAKNNKSVTIQEYLGAEIKEGGRQKEIASNPNICAYHTFKFDYVYGEDSSQKFLYENTAKSAVLSVLEGYNATLLAYGQTGTGKTYTMEGFSNSLNDPQKGIIPRSMEEIFKFIESSSNKSKTFMVRASYLQIYNEVITDLLKQEMTPLQIREDKKKGVFVEGLSEWVVRSPNDIYNLMKDGMRNRATAATNMNDISSRSHAVFMIIVEQMRDTGDKSEDAKGSQHETSREIKVGKLNLVDLAGSERVRVTGATGKRLEESKSINKSLSCLGNVITALTDKKFRSHIPYRDSKLTRILEDSLGGNCKTTMMAMISPSYDAYSESVSTLKFATRAKKIKNEARINEDVDQKALLRKYEVELKKLRKQLAQKRDEIFSKEEMLRLKQDRQKAEKDKEAAIYALESKYKEYLKEKEDQIKQLTSQLLVGGKRIEETPQFRSALETKQKLIREEYEERLQEIEKERQMIEADKAQVDRYKQLLLKQRDIMLALTARINERDDTIIQLQEELDAIEQINKRLVDERNKEVALDFNEEGSQKEHKNLPYPLAGVIPPEILFGKDAKDKEAMMKLMTSDEIIEELQKLAYQSNGMNRMVNQDDKENFKEIAKINQLETRLQEVTKENETLIDELQDKKFEVYKLKNGYQSTCEAYDQVEHALEDKISATLKRMGTSKKQINSIQDIINQTMEDFRNKIISESESDVCNYQASLRKSESFKPLNYKKYLKKTNSTSSESDGGCRSIPGSAVKSFHDRVPVSNKKNENLSTKSITNKSNNRIYNKSATKAKKGAFASKHSSATKKNQSKRNGKERMNIVPFNGYVPDIIQNEFCNSNQ</sequence>
<feature type="compositionally biased region" description="Low complexity" evidence="9">
    <location>
        <begin position="42"/>
        <end position="54"/>
    </location>
</feature>
<dbReference type="EMBL" id="CAMPGE010025983">
    <property type="protein sequence ID" value="CAI2383685.1"/>
    <property type="molecule type" value="Genomic_DNA"/>
</dbReference>
<comment type="caution">
    <text evidence="11">The sequence shown here is derived from an EMBL/GenBank/DDBJ whole genome shotgun (WGS) entry which is preliminary data.</text>
</comment>
<keyword evidence="6 7" id="KW-0505">Motor protein</keyword>
<keyword evidence="12" id="KW-1185">Reference proteome</keyword>
<dbReference type="Pfam" id="PF00225">
    <property type="entry name" value="Kinesin"/>
    <property type="match status" value="1"/>
</dbReference>
<feature type="region of interest" description="Disordered" evidence="9">
    <location>
        <begin position="811"/>
        <end position="890"/>
    </location>
</feature>
<feature type="coiled-coil region" evidence="8">
    <location>
        <begin position="440"/>
        <end position="610"/>
    </location>
</feature>
<dbReference type="InterPro" id="IPR019821">
    <property type="entry name" value="Kinesin_motor_CS"/>
</dbReference>
<dbReference type="SUPFAM" id="SSF52540">
    <property type="entry name" value="P-loop containing nucleoside triphosphate hydrolases"/>
    <property type="match status" value="1"/>
</dbReference>
<keyword evidence="5 8" id="KW-0175">Coiled coil</keyword>
<accession>A0AAD1Y2N0</accession>
<evidence type="ECO:0000256" key="7">
    <source>
        <dbReference type="RuleBase" id="RU000394"/>
    </source>
</evidence>
<keyword evidence="7" id="KW-0493">Microtubule</keyword>
<dbReference type="InterPro" id="IPR027417">
    <property type="entry name" value="P-loop_NTPase"/>
</dbReference>
<feature type="binding site" evidence="6">
    <location>
        <begin position="165"/>
        <end position="172"/>
    </location>
    <ligand>
        <name>ATP</name>
        <dbReference type="ChEBI" id="CHEBI:30616"/>
    </ligand>
</feature>
<dbReference type="GO" id="GO:0005524">
    <property type="term" value="F:ATP binding"/>
    <property type="evidence" value="ECO:0007669"/>
    <property type="project" value="UniProtKB-UniRule"/>
</dbReference>
<feature type="compositionally biased region" description="Basic and acidic residues" evidence="9">
    <location>
        <begin position="832"/>
        <end position="845"/>
    </location>
</feature>
<evidence type="ECO:0000256" key="3">
    <source>
        <dbReference type="ARBA" id="ARBA00022741"/>
    </source>
</evidence>
<gene>
    <name evidence="11" type="ORF">ECRASSUSDP1_LOCUS25194</name>
</gene>
<dbReference type="Proteomes" id="UP001295684">
    <property type="component" value="Unassembled WGS sequence"/>
</dbReference>
<comment type="similarity">
    <text evidence="6 7">Belongs to the TRAFAC class myosin-kinesin ATPase superfamily. Kinesin family.</text>
</comment>
<comment type="subcellular location">
    <subcellularLocation>
        <location evidence="1">Cytoplasm</location>
    </subcellularLocation>
</comment>
<dbReference type="PROSITE" id="PS50067">
    <property type="entry name" value="KINESIN_MOTOR_2"/>
    <property type="match status" value="1"/>
</dbReference>
<keyword evidence="2" id="KW-0963">Cytoplasm</keyword>
<dbReference type="Gene3D" id="3.40.850.10">
    <property type="entry name" value="Kinesin motor domain"/>
    <property type="match status" value="1"/>
</dbReference>
<dbReference type="InterPro" id="IPR001752">
    <property type="entry name" value="Kinesin_motor_dom"/>
</dbReference>
<name>A0AAD1Y2N0_EUPCR</name>
<dbReference type="GO" id="GO:0005875">
    <property type="term" value="C:microtubule associated complex"/>
    <property type="evidence" value="ECO:0007669"/>
    <property type="project" value="TreeGrafter"/>
</dbReference>
<keyword evidence="4 6" id="KW-0067">ATP-binding</keyword>
<evidence type="ECO:0000256" key="8">
    <source>
        <dbReference type="SAM" id="Coils"/>
    </source>
</evidence>
<evidence type="ECO:0000256" key="5">
    <source>
        <dbReference type="ARBA" id="ARBA00023054"/>
    </source>
</evidence>
<evidence type="ECO:0000256" key="4">
    <source>
        <dbReference type="ARBA" id="ARBA00022840"/>
    </source>
</evidence>
<dbReference type="FunFam" id="3.40.850.10:FF:000083">
    <property type="entry name" value="Kinesin-like protein"/>
    <property type="match status" value="1"/>
</dbReference>
<reference evidence="11" key="1">
    <citation type="submission" date="2023-07" db="EMBL/GenBank/DDBJ databases">
        <authorList>
            <consortium name="AG Swart"/>
            <person name="Singh M."/>
            <person name="Singh A."/>
            <person name="Seah K."/>
            <person name="Emmerich C."/>
        </authorList>
    </citation>
    <scope>NUCLEOTIDE SEQUENCE</scope>
    <source>
        <strain evidence="11">DP1</strain>
    </source>
</reference>
<keyword evidence="3 6" id="KW-0547">Nucleotide-binding</keyword>
<feature type="compositionally biased region" description="Polar residues" evidence="9">
    <location>
        <begin position="846"/>
        <end position="865"/>
    </location>
</feature>
<dbReference type="AlphaFoldDB" id="A0AAD1Y2N0"/>
<proteinExistence type="inferred from homology"/>
<dbReference type="GO" id="GO:0051231">
    <property type="term" value="P:spindle elongation"/>
    <property type="evidence" value="ECO:0007669"/>
    <property type="project" value="TreeGrafter"/>
</dbReference>
<dbReference type="SMART" id="SM00129">
    <property type="entry name" value="KISc"/>
    <property type="match status" value="1"/>
</dbReference>
<evidence type="ECO:0000256" key="9">
    <source>
        <dbReference type="SAM" id="MobiDB-lite"/>
    </source>
</evidence>
<dbReference type="PANTHER" id="PTHR47969">
    <property type="entry name" value="CHROMOSOME-ASSOCIATED KINESIN KIF4A-RELATED"/>
    <property type="match status" value="1"/>
</dbReference>
<dbReference type="PROSITE" id="PS00411">
    <property type="entry name" value="KINESIN_MOTOR_1"/>
    <property type="match status" value="1"/>
</dbReference>
<protein>
    <recommendedName>
        <fullName evidence="7">Kinesin-like protein</fullName>
    </recommendedName>
</protein>
<dbReference type="GO" id="GO:0007052">
    <property type="term" value="P:mitotic spindle organization"/>
    <property type="evidence" value="ECO:0007669"/>
    <property type="project" value="TreeGrafter"/>
</dbReference>
<dbReference type="PRINTS" id="PR00380">
    <property type="entry name" value="KINESINHEAVY"/>
</dbReference>
<dbReference type="GO" id="GO:0008017">
    <property type="term" value="F:microtubule binding"/>
    <property type="evidence" value="ECO:0007669"/>
    <property type="project" value="InterPro"/>
</dbReference>
<dbReference type="GO" id="GO:0005737">
    <property type="term" value="C:cytoplasm"/>
    <property type="evidence" value="ECO:0007669"/>
    <property type="project" value="UniProtKB-SubCell"/>
</dbReference>
<feature type="domain" description="Kinesin motor" evidence="10">
    <location>
        <begin position="61"/>
        <end position="424"/>
    </location>
</feature>